<dbReference type="Gene3D" id="3.10.20.90">
    <property type="entry name" value="Phosphatidylinositol 3-kinase Catalytic Subunit, Chain A, domain 1"/>
    <property type="match status" value="1"/>
</dbReference>
<keyword evidence="4" id="KW-0472">Membrane</keyword>
<dbReference type="InterPro" id="IPR006043">
    <property type="entry name" value="NCS2"/>
</dbReference>
<feature type="domain" description="Ras-associating" evidence="5">
    <location>
        <begin position="26"/>
        <end position="95"/>
    </location>
</feature>
<organism evidence="6 7">
    <name type="scientific">Acipenser ruthenus</name>
    <name type="common">Sterlet sturgeon</name>
    <dbReference type="NCBI Taxonomy" id="7906"/>
    <lineage>
        <taxon>Eukaryota</taxon>
        <taxon>Metazoa</taxon>
        <taxon>Chordata</taxon>
        <taxon>Craniata</taxon>
        <taxon>Vertebrata</taxon>
        <taxon>Euteleostomi</taxon>
        <taxon>Actinopterygii</taxon>
        <taxon>Chondrostei</taxon>
        <taxon>Acipenseriformes</taxon>
        <taxon>Acipenseridae</taxon>
        <taxon>Acipenser</taxon>
    </lineage>
</organism>
<dbReference type="Pfam" id="PF00788">
    <property type="entry name" value="RA"/>
    <property type="match status" value="1"/>
</dbReference>
<reference evidence="6 7" key="1">
    <citation type="submission" date="2019-01" db="EMBL/GenBank/DDBJ databases">
        <title>Draft Genome and Complete Hox-Cluster Characterization of the Sterlet Sturgeon (Acipenser ruthenus).</title>
        <authorList>
            <person name="Wei Q."/>
        </authorList>
    </citation>
    <scope>NUCLEOTIDE SEQUENCE [LARGE SCALE GENOMIC DNA]</scope>
    <source>
        <strain evidence="6">WHYD16114868_AA</strain>
        <tissue evidence="6">Blood</tissue>
    </source>
</reference>
<proteinExistence type="predicted"/>
<dbReference type="GO" id="GO:1901222">
    <property type="term" value="P:regulation of non-canonical NF-kappaB signal transduction"/>
    <property type="evidence" value="ECO:0007669"/>
    <property type="project" value="TreeGrafter"/>
</dbReference>
<dbReference type="InterPro" id="IPR029071">
    <property type="entry name" value="Ubiquitin-like_domsf"/>
</dbReference>
<dbReference type="AlphaFoldDB" id="A0A662YKX0"/>
<protein>
    <submittedName>
        <fullName evidence="6">Solute carrier family 23 member 2</fullName>
    </submittedName>
</protein>
<dbReference type="GO" id="GO:0007165">
    <property type="term" value="P:signal transduction"/>
    <property type="evidence" value="ECO:0007669"/>
    <property type="project" value="InterPro"/>
</dbReference>
<evidence type="ECO:0000313" key="6">
    <source>
        <dbReference type="EMBL" id="RXM96815.1"/>
    </source>
</evidence>
<comment type="subcellular location">
    <subcellularLocation>
        <location evidence="1">Membrane</location>
        <topology evidence="1">Multi-pass membrane protein</topology>
    </subcellularLocation>
</comment>
<evidence type="ECO:0000259" key="5">
    <source>
        <dbReference type="PROSITE" id="PS50200"/>
    </source>
</evidence>
<dbReference type="PANTHER" id="PTHR22738:SF14">
    <property type="entry name" value="RAS ASSOCIATION DOMAIN-CONTAINING PROTEIN 2"/>
    <property type="match status" value="1"/>
</dbReference>
<sequence>MCRVAQYIKFEMPVLQSFITKLKEEEDRETAVFTPAFGSVTNVRINSSMTTPQVLKLLLNKFKIENSPDEFALYLVHTSGGLTECEEEDSPQLLRTKSDAGVWRRGNRRTPSDQRRLKRHRFSINGHFYNHKWDYTSPSLSDLSSSVCHVSFMNSTQLLHTEDIWHPRIREASAFAFLAPSRAILSLDKWKCNTTGNPTETLAAPGPPAVLTGSALLLHCVVGTVNHRERFRIQSSLSETLDSATSLDAQRMDMIYTIEDVPPWYLCVFLGMQHYLTCFSGTIAVPFLLAEAMCVGFDQWATSQLIGTIFFCVGITTLLQTTFGCRYCMLTLEQHFLTRVTVVQVVVNGGAQSNGDQDTEDTELMAIYSKENGTTEKLAGASKFLLHSSVLASHARTAVSMATSSIPLPHSEVALKLPNNPVLFLYLIEEEQR</sequence>
<evidence type="ECO:0000256" key="1">
    <source>
        <dbReference type="ARBA" id="ARBA00004141"/>
    </source>
</evidence>
<comment type="caution">
    <text evidence="6">The sequence shown here is derived from an EMBL/GenBank/DDBJ whole genome shotgun (WGS) entry which is preliminary data.</text>
</comment>
<dbReference type="SUPFAM" id="SSF54236">
    <property type="entry name" value="Ubiquitin-like"/>
    <property type="match status" value="1"/>
</dbReference>
<dbReference type="EMBL" id="SCEB01001422">
    <property type="protein sequence ID" value="RXM96815.1"/>
    <property type="molecule type" value="Genomic_DNA"/>
</dbReference>
<dbReference type="PROSITE" id="PS50200">
    <property type="entry name" value="RA"/>
    <property type="match status" value="1"/>
</dbReference>
<accession>A0A662YKX0</accession>
<dbReference type="Proteomes" id="UP000289886">
    <property type="component" value="Unassembled WGS sequence"/>
</dbReference>
<keyword evidence="7" id="KW-1185">Reference proteome</keyword>
<evidence type="ECO:0000313" key="7">
    <source>
        <dbReference type="Proteomes" id="UP000289886"/>
    </source>
</evidence>
<dbReference type="SMART" id="SM00314">
    <property type="entry name" value="RA"/>
    <property type="match status" value="1"/>
</dbReference>
<dbReference type="PANTHER" id="PTHR22738">
    <property type="entry name" value="RASSF"/>
    <property type="match status" value="1"/>
</dbReference>
<dbReference type="Pfam" id="PF00860">
    <property type="entry name" value="Xan_ur_permease"/>
    <property type="match status" value="1"/>
</dbReference>
<evidence type="ECO:0000256" key="2">
    <source>
        <dbReference type="ARBA" id="ARBA00022692"/>
    </source>
</evidence>
<dbReference type="GO" id="GO:0005737">
    <property type="term" value="C:cytoplasm"/>
    <property type="evidence" value="ECO:0007669"/>
    <property type="project" value="TreeGrafter"/>
</dbReference>
<dbReference type="GO" id="GO:0022857">
    <property type="term" value="F:transmembrane transporter activity"/>
    <property type="evidence" value="ECO:0007669"/>
    <property type="project" value="InterPro"/>
</dbReference>
<name>A0A662YKX0_ACIRT</name>
<dbReference type="InterPro" id="IPR000159">
    <property type="entry name" value="RA_dom"/>
</dbReference>
<evidence type="ECO:0000256" key="4">
    <source>
        <dbReference type="ARBA" id="ARBA00023136"/>
    </source>
</evidence>
<gene>
    <name evidence="6" type="ORF">EOD39_15200</name>
</gene>
<dbReference type="GO" id="GO:0016020">
    <property type="term" value="C:membrane"/>
    <property type="evidence" value="ECO:0007669"/>
    <property type="project" value="UniProtKB-SubCell"/>
</dbReference>
<evidence type="ECO:0000256" key="3">
    <source>
        <dbReference type="ARBA" id="ARBA00022989"/>
    </source>
</evidence>
<keyword evidence="2" id="KW-0812">Transmembrane</keyword>
<dbReference type="GO" id="GO:0005634">
    <property type="term" value="C:nucleus"/>
    <property type="evidence" value="ECO:0007669"/>
    <property type="project" value="TreeGrafter"/>
</dbReference>
<keyword evidence="3" id="KW-1133">Transmembrane helix</keyword>
<dbReference type="GO" id="GO:0046330">
    <property type="term" value="P:positive regulation of JNK cascade"/>
    <property type="evidence" value="ECO:0007669"/>
    <property type="project" value="TreeGrafter"/>
</dbReference>
<dbReference type="InterPro" id="IPR033614">
    <property type="entry name" value="RASSF1-6"/>
</dbReference>